<reference evidence="1 2" key="1">
    <citation type="submission" date="2019-03" db="EMBL/GenBank/DDBJ databases">
        <title>Genomic Encyclopedia of Type Strains, Phase IV (KMG-IV): sequencing the most valuable type-strain genomes for metagenomic binning, comparative biology and taxonomic classification.</title>
        <authorList>
            <person name="Goeker M."/>
        </authorList>
    </citation>
    <scope>NUCLEOTIDE SEQUENCE [LARGE SCALE GENOMIC DNA]</scope>
    <source>
        <strain evidence="1 2">DSM 102969</strain>
    </source>
</reference>
<dbReference type="PANTHER" id="PTHR19288:SF46">
    <property type="entry name" value="HALOACID DEHALOGENASE-LIKE HYDROLASE DOMAIN-CONTAINING PROTEIN 2"/>
    <property type="match status" value="1"/>
</dbReference>
<dbReference type="EMBL" id="SNXY01000007">
    <property type="protein sequence ID" value="TDP85510.1"/>
    <property type="molecule type" value="Genomic_DNA"/>
</dbReference>
<dbReference type="InterPro" id="IPR006357">
    <property type="entry name" value="HAD-SF_hydro_IIA"/>
</dbReference>
<dbReference type="PANTHER" id="PTHR19288">
    <property type="entry name" value="4-NITROPHENYLPHOSPHATASE-RELATED"/>
    <property type="match status" value="1"/>
</dbReference>
<dbReference type="GO" id="GO:0016791">
    <property type="term" value="F:phosphatase activity"/>
    <property type="evidence" value="ECO:0007669"/>
    <property type="project" value="TreeGrafter"/>
</dbReference>
<dbReference type="Pfam" id="PF13242">
    <property type="entry name" value="Hydrolase_like"/>
    <property type="match status" value="1"/>
</dbReference>
<dbReference type="Proteomes" id="UP000294547">
    <property type="component" value="Unassembled WGS sequence"/>
</dbReference>
<comment type="caution">
    <text evidence="1">The sequence shown here is derived from an EMBL/GenBank/DDBJ whole genome shotgun (WGS) entry which is preliminary data.</text>
</comment>
<accession>A0A4R6RGR1</accession>
<keyword evidence="2" id="KW-1185">Reference proteome</keyword>
<name>A0A4R6RGR1_9HYPH</name>
<dbReference type="Pfam" id="PF13344">
    <property type="entry name" value="Hydrolase_6"/>
    <property type="match status" value="1"/>
</dbReference>
<evidence type="ECO:0000313" key="2">
    <source>
        <dbReference type="Proteomes" id="UP000294547"/>
    </source>
</evidence>
<dbReference type="AlphaFoldDB" id="A0A4R6RGR1"/>
<sequence length="267" mass="27006">MTATADGLPAGVICDLDGVVYRGGTPIPDAVAALNRWHEAGVAIAFVTNNSVRTAAAVAAKLVRMGVPAAPDRVFDAATATADLIARRWPAGTGVFAIGEAPLLDVLADRGLALAGEDAAVVVVGFDYDLTYAKLRTATRAALAGAAVVVTNPDVLTPDETGFEPCVGATLAAIAAAVPAIRPVMVGKPEPHMVLDALARLGTDPALTVMIGDQLRTDVAAGKAAGVRTIQVTTGVPAEPLPGDPVPDFVVASLAEIGHGAVRFPRA</sequence>
<dbReference type="NCBIfam" id="TIGR01460">
    <property type="entry name" value="HAD-SF-IIA"/>
    <property type="match status" value="1"/>
</dbReference>
<dbReference type="GO" id="GO:0005737">
    <property type="term" value="C:cytoplasm"/>
    <property type="evidence" value="ECO:0007669"/>
    <property type="project" value="TreeGrafter"/>
</dbReference>
<gene>
    <name evidence="1" type="ORF">EDD54_2364</name>
</gene>
<dbReference type="OrthoDB" id="9810449at2"/>
<dbReference type="InterPro" id="IPR023214">
    <property type="entry name" value="HAD_sf"/>
</dbReference>
<proteinExistence type="predicted"/>
<dbReference type="InterPro" id="IPR036412">
    <property type="entry name" value="HAD-like_sf"/>
</dbReference>
<dbReference type="Gene3D" id="3.40.50.1000">
    <property type="entry name" value="HAD superfamily/HAD-like"/>
    <property type="match status" value="2"/>
</dbReference>
<protein>
    <submittedName>
        <fullName evidence="1">4-nitrophenyl phosphatase</fullName>
    </submittedName>
</protein>
<dbReference type="SUPFAM" id="SSF56784">
    <property type="entry name" value="HAD-like"/>
    <property type="match status" value="1"/>
</dbReference>
<evidence type="ECO:0000313" key="1">
    <source>
        <dbReference type="EMBL" id="TDP85510.1"/>
    </source>
</evidence>
<dbReference type="RefSeq" id="WP_126541350.1">
    <property type="nucleotide sequence ID" value="NZ_BSPM01000004.1"/>
</dbReference>
<organism evidence="1 2">
    <name type="scientific">Oharaeibacter diazotrophicus</name>
    <dbReference type="NCBI Taxonomy" id="1920512"/>
    <lineage>
        <taxon>Bacteria</taxon>
        <taxon>Pseudomonadati</taxon>
        <taxon>Pseudomonadota</taxon>
        <taxon>Alphaproteobacteria</taxon>
        <taxon>Hyphomicrobiales</taxon>
        <taxon>Pleomorphomonadaceae</taxon>
        <taxon>Oharaeibacter</taxon>
    </lineage>
</organism>